<comment type="caution">
    <text evidence="1">The sequence shown here is derived from an EMBL/GenBank/DDBJ whole genome shotgun (WGS) entry which is preliminary data.</text>
</comment>
<accession>A0A5A7NBW6</accession>
<keyword evidence="2" id="KW-1185">Reference proteome</keyword>
<dbReference type="AlphaFoldDB" id="A0A5A7NBW6"/>
<dbReference type="Proteomes" id="UP000324996">
    <property type="component" value="Unassembled WGS sequence"/>
</dbReference>
<name>A0A5A7NBW6_9PROT</name>
<proteinExistence type="predicted"/>
<protein>
    <submittedName>
        <fullName evidence="1">Uncharacterized protein</fullName>
    </submittedName>
</protein>
<sequence length="170" mass="19992">MPQETHVHWWSFYDEESWLRLSLNVETLEPHNSDTLEQKKKNLSVKIGPLSNMDRGYYWTDEDEALNLPEVSCSHIHYADKNIELCDHGFSGEQVESAHVYTVKNLSDDKHTTVLECRERSQLSNPLCIGRVRFLDNLQINYQYNISYFEKAIEIDQGLHDLILQFHHKS</sequence>
<organism evidence="1 2">
    <name type="scientific">Iodidimonas nitroreducens</name>
    <dbReference type="NCBI Taxonomy" id="1236968"/>
    <lineage>
        <taxon>Bacteria</taxon>
        <taxon>Pseudomonadati</taxon>
        <taxon>Pseudomonadota</taxon>
        <taxon>Alphaproteobacteria</taxon>
        <taxon>Iodidimonadales</taxon>
        <taxon>Iodidimonadaceae</taxon>
        <taxon>Iodidimonas</taxon>
    </lineage>
</organism>
<gene>
    <name evidence="1" type="ORF">JCM17846_28860</name>
</gene>
<reference evidence="1 2" key="1">
    <citation type="submission" date="2019-09" db="EMBL/GenBank/DDBJ databases">
        <title>NBRP : Genome information of microbial organism related human and environment.</title>
        <authorList>
            <person name="Hattori M."/>
            <person name="Oshima K."/>
            <person name="Inaba H."/>
            <person name="Suda W."/>
            <person name="Sakamoto M."/>
            <person name="Iino T."/>
            <person name="Kitahara M."/>
            <person name="Oshida Y."/>
            <person name="Iida T."/>
            <person name="Kudo T."/>
            <person name="Itoh T."/>
            <person name="Ohkuma M."/>
        </authorList>
    </citation>
    <scope>NUCLEOTIDE SEQUENCE [LARGE SCALE GENOMIC DNA]</scope>
    <source>
        <strain evidence="1 2">Q-1</strain>
    </source>
</reference>
<evidence type="ECO:0000313" key="1">
    <source>
        <dbReference type="EMBL" id="GER05204.1"/>
    </source>
</evidence>
<dbReference type="EMBL" id="BKCN01000019">
    <property type="protein sequence ID" value="GER05204.1"/>
    <property type="molecule type" value="Genomic_DNA"/>
</dbReference>
<evidence type="ECO:0000313" key="2">
    <source>
        <dbReference type="Proteomes" id="UP000324996"/>
    </source>
</evidence>